<sequence>MARFRGIVRATGAVLAAQLWGQGLRRLTLQKRSPMEIIVSI</sequence>
<reference evidence="1 2" key="1">
    <citation type="submission" date="2017-06" db="EMBL/GenBank/DDBJ databases">
        <authorList>
            <person name="Kim H.J."/>
            <person name="Triplett B.A."/>
        </authorList>
    </citation>
    <scope>NUCLEOTIDE SEQUENCE [LARGE SCALE GENOMIC DNA]</scope>
    <source>
        <strain evidence="1 2">DSM 13116</strain>
    </source>
</reference>
<accession>A0A239CF16</accession>
<gene>
    <name evidence="1" type="ORF">SAMN04488503_3081</name>
</gene>
<dbReference type="AlphaFoldDB" id="A0A239CF16"/>
<evidence type="ECO:0000313" key="1">
    <source>
        <dbReference type="EMBL" id="SNS18559.1"/>
    </source>
</evidence>
<keyword evidence="2" id="KW-1185">Reference proteome</keyword>
<proteinExistence type="predicted"/>
<name>A0A239CF16_9BACT</name>
<organism evidence="1 2">
    <name type="scientific">Humidesulfovibrio mexicanus</name>
    <dbReference type="NCBI Taxonomy" id="147047"/>
    <lineage>
        <taxon>Bacteria</taxon>
        <taxon>Pseudomonadati</taxon>
        <taxon>Thermodesulfobacteriota</taxon>
        <taxon>Desulfovibrionia</taxon>
        <taxon>Desulfovibrionales</taxon>
        <taxon>Desulfovibrionaceae</taxon>
        <taxon>Humidesulfovibrio</taxon>
    </lineage>
</organism>
<evidence type="ECO:0000313" key="2">
    <source>
        <dbReference type="Proteomes" id="UP000198324"/>
    </source>
</evidence>
<protein>
    <submittedName>
        <fullName evidence="1">Uncharacterized protein</fullName>
    </submittedName>
</protein>
<dbReference type="EMBL" id="FZOC01000008">
    <property type="protein sequence ID" value="SNS18559.1"/>
    <property type="molecule type" value="Genomic_DNA"/>
</dbReference>
<dbReference type="Proteomes" id="UP000198324">
    <property type="component" value="Unassembled WGS sequence"/>
</dbReference>